<accession>G2KPA9</accession>
<dbReference type="RefSeq" id="WP_014102233.1">
    <property type="nucleotide sequence ID" value="NC_016026.1"/>
</dbReference>
<proteinExistence type="predicted"/>
<dbReference type="AlphaFoldDB" id="G2KPA9"/>
<keyword evidence="2" id="KW-1185">Reference proteome</keyword>
<gene>
    <name evidence="1" type="ordered locus">MICA_676</name>
</gene>
<dbReference type="Proteomes" id="UP000009286">
    <property type="component" value="Chromosome"/>
</dbReference>
<name>G2KPA9_MICAA</name>
<evidence type="ECO:0000313" key="1">
    <source>
        <dbReference type="EMBL" id="AEP09010.1"/>
    </source>
</evidence>
<dbReference type="HOGENOM" id="CLU_2168049_0_0_5"/>
<protein>
    <submittedName>
        <fullName evidence="1">Uncharacterized protein</fullName>
    </submittedName>
</protein>
<dbReference type="KEGG" id="mai:MICA_676"/>
<dbReference type="STRING" id="856793.MICA_676"/>
<dbReference type="EMBL" id="CP002382">
    <property type="protein sequence ID" value="AEP09010.1"/>
    <property type="molecule type" value="Genomic_DNA"/>
</dbReference>
<sequence length="133" mass="14622">MVQTNGLGESFGRCATVNPADDKLAVAMQALERAERHIDAVLDPKAKASRDVKVKAFAELVRVLDVMQDAIATAPFLIARTAQDVVDDAFYRAFGLMNKEGIDEDEVRAHVHHFTSSTGGRMISPDFSRRFDA</sequence>
<organism evidence="1 2">
    <name type="scientific">Micavibrio aeruginosavorus (strain ARL-13)</name>
    <dbReference type="NCBI Taxonomy" id="856793"/>
    <lineage>
        <taxon>Bacteria</taxon>
        <taxon>Pseudomonadati</taxon>
        <taxon>Bdellovibrionota</taxon>
        <taxon>Bdellovibrionia</taxon>
        <taxon>Bdellovibrionales</taxon>
        <taxon>Pseudobdellovibrionaceae</taxon>
        <taxon>Micavibrio</taxon>
    </lineage>
</organism>
<evidence type="ECO:0000313" key="2">
    <source>
        <dbReference type="Proteomes" id="UP000009286"/>
    </source>
</evidence>
<reference evidence="1 2" key="1">
    <citation type="journal article" date="2011" name="BMC Genomics">
        <title>Genomic insights into an obligate epibiotic bacterial predator: Micavibrio aeruginosavorus ARL-13.</title>
        <authorList>
            <person name="Wang Z."/>
            <person name="Kadouri D."/>
            <person name="Wu M."/>
        </authorList>
    </citation>
    <scope>NUCLEOTIDE SEQUENCE [LARGE SCALE GENOMIC DNA]</scope>
    <source>
        <strain evidence="1 2">ARL-13</strain>
    </source>
</reference>